<dbReference type="Proteomes" id="UP000095283">
    <property type="component" value="Unplaced"/>
</dbReference>
<dbReference type="AlphaFoldDB" id="A0A1I7XDW3"/>
<feature type="transmembrane region" description="Helical" evidence="5">
    <location>
        <begin position="134"/>
        <end position="154"/>
    </location>
</feature>
<evidence type="ECO:0000313" key="6">
    <source>
        <dbReference type="Proteomes" id="UP000095283"/>
    </source>
</evidence>
<evidence type="ECO:0000256" key="4">
    <source>
        <dbReference type="ARBA" id="ARBA00023136"/>
    </source>
</evidence>
<keyword evidence="3 5" id="KW-1133">Transmembrane helix</keyword>
<proteinExistence type="predicted"/>
<comment type="subcellular location">
    <subcellularLocation>
        <location evidence="1">Membrane</location>
        <topology evidence="1">Multi-pass membrane protein</topology>
    </subcellularLocation>
</comment>
<name>A0A1I7XDW3_HETBA</name>
<reference evidence="7" key="1">
    <citation type="submission" date="2016-11" db="UniProtKB">
        <authorList>
            <consortium name="WormBaseParasite"/>
        </authorList>
    </citation>
    <scope>IDENTIFICATION</scope>
</reference>
<dbReference type="GO" id="GO:0005886">
    <property type="term" value="C:plasma membrane"/>
    <property type="evidence" value="ECO:0007669"/>
    <property type="project" value="TreeGrafter"/>
</dbReference>
<protein>
    <submittedName>
        <fullName evidence="7">Zinc transporter ZIP3</fullName>
    </submittedName>
</protein>
<feature type="transmembrane region" description="Helical" evidence="5">
    <location>
        <begin position="230"/>
        <end position="249"/>
    </location>
</feature>
<evidence type="ECO:0000256" key="3">
    <source>
        <dbReference type="ARBA" id="ARBA00022989"/>
    </source>
</evidence>
<dbReference type="GO" id="GO:0005385">
    <property type="term" value="F:zinc ion transmembrane transporter activity"/>
    <property type="evidence" value="ECO:0007669"/>
    <property type="project" value="TreeGrafter"/>
</dbReference>
<organism evidence="6 7">
    <name type="scientific">Heterorhabditis bacteriophora</name>
    <name type="common">Entomopathogenic nematode worm</name>
    <dbReference type="NCBI Taxonomy" id="37862"/>
    <lineage>
        <taxon>Eukaryota</taxon>
        <taxon>Metazoa</taxon>
        <taxon>Ecdysozoa</taxon>
        <taxon>Nematoda</taxon>
        <taxon>Chromadorea</taxon>
        <taxon>Rhabditida</taxon>
        <taxon>Rhabditina</taxon>
        <taxon>Rhabditomorpha</taxon>
        <taxon>Strongyloidea</taxon>
        <taxon>Heterorhabditidae</taxon>
        <taxon>Heterorhabditis</taxon>
    </lineage>
</organism>
<sequence length="251" mass="26952">MSITVVKCILLSIMALVTLVFGLAPIKVLSTLQYGSSGLNAYASLVISLLSCFAGGVFLGVCFLDLMPDALEDEVYRVRAATYLTNGQAELGSVNRKEKETGKSVVKSITLVMALLFHASLEGFAFGVQAISSLFFGIIVHKAVVSFSVGMRLVQAHPDRFWLVFILILTIALIAPFGGAIGIIVEGSKINMVTKNIVTCVLLCIALGTFIYLTFMEIIAPEHSNRHSKIAQWCASFLGFAVIAGMMAFGD</sequence>
<evidence type="ECO:0000256" key="2">
    <source>
        <dbReference type="ARBA" id="ARBA00022692"/>
    </source>
</evidence>
<feature type="transmembrane region" description="Helical" evidence="5">
    <location>
        <begin position="9"/>
        <end position="29"/>
    </location>
</feature>
<accession>A0A1I7XDW3</accession>
<dbReference type="WBParaSite" id="Hba_15897">
    <property type="protein sequence ID" value="Hba_15897"/>
    <property type="gene ID" value="Hba_15897"/>
</dbReference>
<feature type="transmembrane region" description="Helical" evidence="5">
    <location>
        <begin position="105"/>
        <end position="128"/>
    </location>
</feature>
<feature type="transmembrane region" description="Helical" evidence="5">
    <location>
        <begin position="161"/>
        <end position="184"/>
    </location>
</feature>
<dbReference type="PANTHER" id="PTHR11040:SF76">
    <property type="entry name" value="ZINC TRANSPORTER ZIP3"/>
    <property type="match status" value="1"/>
</dbReference>
<feature type="transmembrane region" description="Helical" evidence="5">
    <location>
        <begin position="41"/>
        <end position="64"/>
    </location>
</feature>
<keyword evidence="6" id="KW-1185">Reference proteome</keyword>
<evidence type="ECO:0000256" key="1">
    <source>
        <dbReference type="ARBA" id="ARBA00004141"/>
    </source>
</evidence>
<feature type="transmembrane region" description="Helical" evidence="5">
    <location>
        <begin position="196"/>
        <end position="218"/>
    </location>
</feature>
<dbReference type="Pfam" id="PF02535">
    <property type="entry name" value="Zip"/>
    <property type="match status" value="2"/>
</dbReference>
<dbReference type="PANTHER" id="PTHR11040">
    <property type="entry name" value="ZINC/IRON TRANSPORTER"/>
    <property type="match status" value="1"/>
</dbReference>
<dbReference type="InterPro" id="IPR003689">
    <property type="entry name" value="ZIP"/>
</dbReference>
<evidence type="ECO:0000313" key="7">
    <source>
        <dbReference type="WBParaSite" id="Hba_15897"/>
    </source>
</evidence>
<evidence type="ECO:0000256" key="5">
    <source>
        <dbReference type="SAM" id="Phobius"/>
    </source>
</evidence>
<keyword evidence="4 5" id="KW-0472">Membrane</keyword>
<keyword evidence="2 5" id="KW-0812">Transmembrane</keyword>